<evidence type="ECO:0000313" key="3">
    <source>
        <dbReference type="Proteomes" id="UP001209878"/>
    </source>
</evidence>
<dbReference type="PANTHER" id="PTHR46857">
    <property type="entry name" value="EPITHELIAL CELL-TRANSFORMING SEQUENCE 2 ONCOGENE-LIKE"/>
    <property type="match status" value="1"/>
</dbReference>
<sequence length="162" mass="19676">MLQTELRTGHVKTPSRLTDIYVPAQKLYKNTHWYPERPQQGRVYVKPKRKALKQQFGEQIKQVWKWMESWEDHERLNLLAEIVKMCNPEMINYLAQCLFHRLRERVDINWLPDRLLLCVFSYLPDEDIITSAQVCRRWRYLCAVDQLWMVKCHKLGRICEPF</sequence>
<organism evidence="2 3">
    <name type="scientific">Ridgeia piscesae</name>
    <name type="common">Tubeworm</name>
    <dbReference type="NCBI Taxonomy" id="27915"/>
    <lineage>
        <taxon>Eukaryota</taxon>
        <taxon>Metazoa</taxon>
        <taxon>Spiralia</taxon>
        <taxon>Lophotrochozoa</taxon>
        <taxon>Annelida</taxon>
        <taxon>Polychaeta</taxon>
        <taxon>Sedentaria</taxon>
        <taxon>Canalipalpata</taxon>
        <taxon>Sabellida</taxon>
        <taxon>Siboglinidae</taxon>
        <taxon>Ridgeia</taxon>
    </lineage>
</organism>
<dbReference type="PROSITE" id="PS50181">
    <property type="entry name" value="FBOX"/>
    <property type="match status" value="1"/>
</dbReference>
<dbReference type="Proteomes" id="UP001209878">
    <property type="component" value="Unassembled WGS sequence"/>
</dbReference>
<keyword evidence="3" id="KW-1185">Reference proteome</keyword>
<comment type="caution">
    <text evidence="2">The sequence shown here is derived from an EMBL/GenBank/DDBJ whole genome shotgun (WGS) entry which is preliminary data.</text>
</comment>
<accession>A0AAD9PDN8</accession>
<dbReference type="SUPFAM" id="SSF81383">
    <property type="entry name" value="F-box domain"/>
    <property type="match status" value="1"/>
</dbReference>
<dbReference type="EMBL" id="JAODUO010000020">
    <property type="protein sequence ID" value="KAK2192931.1"/>
    <property type="molecule type" value="Genomic_DNA"/>
</dbReference>
<gene>
    <name evidence="2" type="ORF">NP493_20g08050</name>
</gene>
<dbReference type="InterPro" id="IPR052805">
    <property type="entry name" value="GEF_Ubiquitin-Prot_Reg"/>
</dbReference>
<protein>
    <recommendedName>
        <fullName evidence="1">F-box domain-containing protein</fullName>
    </recommendedName>
</protein>
<evidence type="ECO:0000259" key="1">
    <source>
        <dbReference type="PROSITE" id="PS50181"/>
    </source>
</evidence>
<reference evidence="2" key="1">
    <citation type="journal article" date="2023" name="Mol. Biol. Evol.">
        <title>Third-Generation Sequencing Reveals the Adaptive Role of the Epigenome in Three Deep-Sea Polychaetes.</title>
        <authorList>
            <person name="Perez M."/>
            <person name="Aroh O."/>
            <person name="Sun Y."/>
            <person name="Lan Y."/>
            <person name="Juniper S.K."/>
            <person name="Young C.R."/>
            <person name="Angers B."/>
            <person name="Qian P.Y."/>
        </authorList>
    </citation>
    <scope>NUCLEOTIDE SEQUENCE</scope>
    <source>
        <strain evidence="2">R07B-5</strain>
    </source>
</reference>
<dbReference type="Pfam" id="PF12937">
    <property type="entry name" value="F-box-like"/>
    <property type="match status" value="1"/>
</dbReference>
<proteinExistence type="predicted"/>
<dbReference type="InterPro" id="IPR001810">
    <property type="entry name" value="F-box_dom"/>
</dbReference>
<name>A0AAD9PDN8_RIDPI</name>
<dbReference type="SMART" id="SM00256">
    <property type="entry name" value="FBOX"/>
    <property type="match status" value="1"/>
</dbReference>
<dbReference type="Gene3D" id="1.20.1280.50">
    <property type="match status" value="1"/>
</dbReference>
<feature type="domain" description="F-box" evidence="1">
    <location>
        <begin position="105"/>
        <end position="151"/>
    </location>
</feature>
<dbReference type="InterPro" id="IPR036047">
    <property type="entry name" value="F-box-like_dom_sf"/>
</dbReference>
<dbReference type="CDD" id="cd09917">
    <property type="entry name" value="F-box_SF"/>
    <property type="match status" value="1"/>
</dbReference>
<evidence type="ECO:0000313" key="2">
    <source>
        <dbReference type="EMBL" id="KAK2192931.1"/>
    </source>
</evidence>
<dbReference type="AlphaFoldDB" id="A0AAD9PDN8"/>
<dbReference type="PANTHER" id="PTHR46857:SF2">
    <property type="entry name" value="F-BOX ONLY PROTEIN 16"/>
    <property type="match status" value="1"/>
</dbReference>